<sequence length="938" mass="103921">MHSRTNLLLLLLITMSTNLFSSGGTIALQPQHLHGGSDCIPTERAALLAFKKAITGDPANRLASWSGHDCCQWTGISCSNKTSHVIKLHLGNPRPDDNFEAGCSYHNALSGEISHSLLLLKYLEHLDLSMNCMTGPHGHIPLFLGSMENLRYLNLSGIQFTGRLPPEFGNLSKLQYLDLGGLYGDTQISTKDISWLTNLHFLQYLSLRRVNLSGITEWPEKLSMVPSLRVLRLSSCSIDSSNQLLQHLSLTKLKKLDLSLNNLDESVASDWSWKVTSLKYLSIQGGLYGQFPEAIGNMTSLQVLDLSDNTNGNLMIPGNLKNLCSLKILDLSNNWIEGDITVFMEKLPRCAWDKLQDLRLRGNKFTVTLPNWIGQFTTLTILDLSDNNLTGKIPPELGNCKSLNTLDLSFNNIVGPLTTEVRHISGLITLQLSNNQLINGTVPTEIGAFGNLTCFDLSNNNFSGVITEEHFAGLVSLKRLDLAIFPDWLPEHLRSMPLFELNLSSNQFTGSIPGLPINISMLDMSNNSFSGTLPSDLEAPQLQRLLLYSNRIGGRIPESLCKLQYMDFLDLSFNLLVGGIPRCFGTEYLNFFLISNNRLTGNFPASLQHSTDLEFLDLSCNKFFGKLPSWIGNLKSLQFLQLRNNAFSGNIPANITYLSSLQYLDISGNNLSGVIPRYLSNMTGMIMKGYRPLYFNYDSYYTVPNDDMVLNTISYIEEILPITTKGQQLRYGNGLAYFVGIDLSGNSLTGEIPSDITSLDALINWNLSSNFLSGKIPDDIGGLESLESLDLSMNKLLGEIPSSLSNLTSLSYLNLSYNSLSGRIPTGHQLDTLNTDNPSSMYTGNSGLCGPPLQTVCSESGVLVHGYPRNNSVELEPMSFYLGLLLGFVVGLWMVCCALLFLKTWRIAYFLLFDTLCDRISVFAVLNWACLTRMESTE</sequence>
<dbReference type="SUPFAM" id="SSF52058">
    <property type="entry name" value="L domain-like"/>
    <property type="match status" value="3"/>
</dbReference>
<dbReference type="FunFam" id="3.80.10.10:FF:000095">
    <property type="entry name" value="LRR receptor-like serine/threonine-protein kinase GSO1"/>
    <property type="match status" value="1"/>
</dbReference>
<dbReference type="Proteomes" id="UP001497457">
    <property type="component" value="Chromosome 28b"/>
</dbReference>
<comment type="similarity">
    <text evidence="2">Belongs to the RLP family.</text>
</comment>
<feature type="signal peptide" evidence="13">
    <location>
        <begin position="1"/>
        <end position="23"/>
    </location>
</feature>
<evidence type="ECO:0000256" key="11">
    <source>
        <dbReference type="ARBA" id="ARBA00023180"/>
    </source>
</evidence>
<keyword evidence="9 12" id="KW-1133">Transmembrane helix</keyword>
<keyword evidence="3" id="KW-1003">Cell membrane</keyword>
<keyword evidence="16" id="KW-1185">Reference proteome</keyword>
<gene>
    <name evidence="15" type="ORF">URODEC1_LOCUS70300</name>
</gene>
<evidence type="ECO:0000256" key="2">
    <source>
        <dbReference type="ARBA" id="ARBA00009592"/>
    </source>
</evidence>
<proteinExistence type="inferred from homology"/>
<dbReference type="FunFam" id="3.80.10.10:FF:000649">
    <property type="entry name" value="Leucine Rich Repeat family protein"/>
    <property type="match status" value="1"/>
</dbReference>
<evidence type="ECO:0000313" key="15">
    <source>
        <dbReference type="EMBL" id="CAL5011105.1"/>
    </source>
</evidence>
<comment type="subcellular location">
    <subcellularLocation>
        <location evidence="1">Cell membrane</location>
        <topology evidence="1">Single-pass type I membrane protein</topology>
    </subcellularLocation>
</comment>
<dbReference type="EMBL" id="OZ075138">
    <property type="protein sequence ID" value="CAL5011105.1"/>
    <property type="molecule type" value="Genomic_DNA"/>
</dbReference>
<dbReference type="PRINTS" id="PR00019">
    <property type="entry name" value="LEURICHRPT"/>
</dbReference>
<keyword evidence="10 12" id="KW-0472">Membrane</keyword>
<protein>
    <recommendedName>
        <fullName evidence="14">Leucine-rich repeat-containing N-terminal plant-type domain-containing protein</fullName>
    </recommendedName>
</protein>
<evidence type="ECO:0000256" key="3">
    <source>
        <dbReference type="ARBA" id="ARBA00022475"/>
    </source>
</evidence>
<feature type="transmembrane region" description="Helical" evidence="12">
    <location>
        <begin position="878"/>
        <end position="902"/>
    </location>
</feature>
<evidence type="ECO:0000256" key="1">
    <source>
        <dbReference type="ARBA" id="ARBA00004251"/>
    </source>
</evidence>
<organism evidence="15 16">
    <name type="scientific">Urochloa decumbens</name>
    <dbReference type="NCBI Taxonomy" id="240449"/>
    <lineage>
        <taxon>Eukaryota</taxon>
        <taxon>Viridiplantae</taxon>
        <taxon>Streptophyta</taxon>
        <taxon>Embryophyta</taxon>
        <taxon>Tracheophyta</taxon>
        <taxon>Spermatophyta</taxon>
        <taxon>Magnoliopsida</taxon>
        <taxon>Liliopsida</taxon>
        <taxon>Poales</taxon>
        <taxon>Poaceae</taxon>
        <taxon>PACMAD clade</taxon>
        <taxon>Panicoideae</taxon>
        <taxon>Panicodae</taxon>
        <taxon>Paniceae</taxon>
        <taxon>Melinidinae</taxon>
        <taxon>Urochloa</taxon>
    </lineage>
</organism>
<evidence type="ECO:0000256" key="13">
    <source>
        <dbReference type="SAM" id="SignalP"/>
    </source>
</evidence>
<dbReference type="InterPro" id="IPR046956">
    <property type="entry name" value="RLP23-like"/>
</dbReference>
<evidence type="ECO:0000256" key="8">
    <source>
        <dbReference type="ARBA" id="ARBA00022737"/>
    </source>
</evidence>
<dbReference type="AlphaFoldDB" id="A0ABC9BYK0"/>
<dbReference type="Pfam" id="PF13516">
    <property type="entry name" value="LRR_6"/>
    <property type="match status" value="1"/>
</dbReference>
<keyword evidence="6 12" id="KW-0812">Transmembrane</keyword>
<dbReference type="Pfam" id="PF08263">
    <property type="entry name" value="LRRNT_2"/>
    <property type="match status" value="1"/>
</dbReference>
<keyword evidence="8" id="KW-0677">Repeat</keyword>
<evidence type="ECO:0000256" key="4">
    <source>
        <dbReference type="ARBA" id="ARBA00022614"/>
    </source>
</evidence>
<evidence type="ECO:0000313" key="16">
    <source>
        <dbReference type="Proteomes" id="UP001497457"/>
    </source>
</evidence>
<keyword evidence="5" id="KW-1070">Brassinosteroid signaling pathway</keyword>
<dbReference type="GO" id="GO:0005886">
    <property type="term" value="C:plasma membrane"/>
    <property type="evidence" value="ECO:0007669"/>
    <property type="project" value="UniProtKB-SubCell"/>
</dbReference>
<feature type="domain" description="Leucine-rich repeat-containing N-terminal plant-type" evidence="14">
    <location>
        <begin position="41"/>
        <end position="79"/>
    </location>
</feature>
<dbReference type="GO" id="GO:0009742">
    <property type="term" value="P:brassinosteroid mediated signaling pathway"/>
    <property type="evidence" value="ECO:0007669"/>
    <property type="project" value="UniProtKB-KW"/>
</dbReference>
<dbReference type="Pfam" id="PF00560">
    <property type="entry name" value="LRR_1"/>
    <property type="match status" value="11"/>
</dbReference>
<evidence type="ECO:0000256" key="12">
    <source>
        <dbReference type="SAM" id="Phobius"/>
    </source>
</evidence>
<evidence type="ECO:0000256" key="9">
    <source>
        <dbReference type="ARBA" id="ARBA00022989"/>
    </source>
</evidence>
<dbReference type="InterPro" id="IPR001611">
    <property type="entry name" value="Leu-rich_rpt"/>
</dbReference>
<keyword evidence="7 13" id="KW-0732">Signal</keyword>
<evidence type="ECO:0000256" key="10">
    <source>
        <dbReference type="ARBA" id="ARBA00023136"/>
    </source>
</evidence>
<reference evidence="15" key="1">
    <citation type="submission" date="2024-10" db="EMBL/GenBank/DDBJ databases">
        <authorList>
            <person name="Ryan C."/>
        </authorList>
    </citation>
    <scope>NUCLEOTIDE SEQUENCE [LARGE SCALE GENOMIC DNA]</scope>
</reference>
<evidence type="ECO:0000256" key="6">
    <source>
        <dbReference type="ARBA" id="ARBA00022692"/>
    </source>
</evidence>
<keyword evidence="11" id="KW-0325">Glycoprotein</keyword>
<dbReference type="Pfam" id="PF13855">
    <property type="entry name" value="LRR_8"/>
    <property type="match status" value="1"/>
</dbReference>
<evidence type="ECO:0000256" key="5">
    <source>
        <dbReference type="ARBA" id="ARBA00022626"/>
    </source>
</evidence>
<dbReference type="Gene3D" id="3.80.10.10">
    <property type="entry name" value="Ribonuclease Inhibitor"/>
    <property type="match status" value="5"/>
</dbReference>
<keyword evidence="4" id="KW-0433">Leucine-rich repeat</keyword>
<dbReference type="SMART" id="SM00369">
    <property type="entry name" value="LRR_TYP"/>
    <property type="match status" value="6"/>
</dbReference>
<feature type="chain" id="PRO_5044805360" description="Leucine-rich repeat-containing N-terminal plant-type domain-containing protein" evidence="13">
    <location>
        <begin position="24"/>
        <end position="938"/>
    </location>
</feature>
<evidence type="ECO:0000256" key="7">
    <source>
        <dbReference type="ARBA" id="ARBA00022729"/>
    </source>
</evidence>
<accession>A0ABC9BYK0</accession>
<dbReference type="PANTHER" id="PTHR48063:SF9">
    <property type="entry name" value="LRR PROTEIN WM1.10"/>
    <property type="match status" value="1"/>
</dbReference>
<dbReference type="PANTHER" id="PTHR48063">
    <property type="entry name" value="LRR RECEPTOR-LIKE KINASE"/>
    <property type="match status" value="1"/>
</dbReference>
<name>A0ABC9BYK0_9POAL</name>
<dbReference type="InterPro" id="IPR032675">
    <property type="entry name" value="LRR_dom_sf"/>
</dbReference>
<dbReference type="FunFam" id="3.80.10.10:FF:000111">
    <property type="entry name" value="LRR receptor-like serine/threonine-protein kinase ERECTA"/>
    <property type="match status" value="1"/>
</dbReference>
<dbReference type="InterPro" id="IPR003591">
    <property type="entry name" value="Leu-rich_rpt_typical-subtyp"/>
</dbReference>
<dbReference type="InterPro" id="IPR013210">
    <property type="entry name" value="LRR_N_plant-typ"/>
</dbReference>
<evidence type="ECO:0000259" key="14">
    <source>
        <dbReference type="Pfam" id="PF08263"/>
    </source>
</evidence>
<dbReference type="FunFam" id="3.80.10.10:FF:001678">
    <property type="entry name" value="Calmodulin-binding receptor kinase CaMRLK"/>
    <property type="match status" value="1"/>
</dbReference>